<dbReference type="Gene3D" id="3.40.640.10">
    <property type="entry name" value="Type I PLP-dependent aspartate aminotransferase-like (Major domain)"/>
    <property type="match status" value="1"/>
</dbReference>
<feature type="domain" description="Aminotransferase class V" evidence="1">
    <location>
        <begin position="21"/>
        <end position="390"/>
    </location>
</feature>
<dbReference type="InterPro" id="IPR015421">
    <property type="entry name" value="PyrdxlP-dep_Trfase_major"/>
</dbReference>
<protein>
    <submittedName>
        <fullName evidence="2">Cysteine desulfurase family protein</fullName>
    </submittedName>
</protein>
<dbReference type="InterPro" id="IPR011340">
    <property type="entry name" value="Cys_dSase-rel"/>
</dbReference>
<dbReference type="SUPFAM" id="SSF53383">
    <property type="entry name" value="PLP-dependent transferases"/>
    <property type="match status" value="1"/>
</dbReference>
<dbReference type="InterPro" id="IPR015424">
    <property type="entry name" value="PyrdxlP-dep_Trfase"/>
</dbReference>
<dbReference type="Gene3D" id="3.90.1150.10">
    <property type="entry name" value="Aspartate Aminotransferase, domain 1"/>
    <property type="match status" value="1"/>
</dbReference>
<dbReference type="InterPro" id="IPR000192">
    <property type="entry name" value="Aminotrans_V_dom"/>
</dbReference>
<dbReference type="HOGENOM" id="CLU_003433_2_2_11"/>
<dbReference type="NCBIfam" id="TIGR01976">
    <property type="entry name" value="am_tr_V_VC1184"/>
    <property type="match status" value="1"/>
</dbReference>
<dbReference type="KEGG" id="mav:MAV_0241"/>
<evidence type="ECO:0000313" key="3">
    <source>
        <dbReference type="Proteomes" id="UP000001574"/>
    </source>
</evidence>
<gene>
    <name evidence="2" type="ordered locus">MAV_0241</name>
</gene>
<dbReference type="RefSeq" id="WP_003872602.1">
    <property type="nucleotide sequence ID" value="NC_008595.1"/>
</dbReference>
<dbReference type="PANTHER" id="PTHR43586">
    <property type="entry name" value="CYSTEINE DESULFURASE"/>
    <property type="match status" value="1"/>
</dbReference>
<dbReference type="InterPro" id="IPR015422">
    <property type="entry name" value="PyrdxlP-dep_Trfase_small"/>
</dbReference>
<evidence type="ECO:0000313" key="2">
    <source>
        <dbReference type="EMBL" id="ABK68213.1"/>
    </source>
</evidence>
<organism evidence="2 3">
    <name type="scientific">Mycobacterium avium (strain 104)</name>
    <dbReference type="NCBI Taxonomy" id="243243"/>
    <lineage>
        <taxon>Bacteria</taxon>
        <taxon>Bacillati</taxon>
        <taxon>Actinomycetota</taxon>
        <taxon>Actinomycetes</taxon>
        <taxon>Mycobacteriales</taxon>
        <taxon>Mycobacteriaceae</taxon>
        <taxon>Mycobacterium</taxon>
        <taxon>Mycobacterium avium complex (MAC)</taxon>
    </lineage>
</organism>
<accession>A0A0H3A293</accession>
<reference evidence="2 3" key="1">
    <citation type="submission" date="2006-10" db="EMBL/GenBank/DDBJ databases">
        <authorList>
            <person name="Fleischmann R.D."/>
            <person name="Dodson R.J."/>
            <person name="Haft D.H."/>
            <person name="Merkel J.S."/>
            <person name="Nelson W.C."/>
            <person name="Fraser C.M."/>
        </authorList>
    </citation>
    <scope>NUCLEOTIDE SEQUENCE [LARGE SCALE GENOMIC DNA]</scope>
    <source>
        <strain evidence="2 3">104</strain>
    </source>
</reference>
<proteinExistence type="predicted"/>
<dbReference type="EMBL" id="CP000479">
    <property type="protein sequence ID" value="ABK68213.1"/>
    <property type="molecule type" value="Genomic_DNA"/>
</dbReference>
<dbReference type="Proteomes" id="UP000001574">
    <property type="component" value="Chromosome"/>
</dbReference>
<dbReference type="Pfam" id="PF00266">
    <property type="entry name" value="Aminotran_5"/>
    <property type="match status" value="1"/>
</dbReference>
<name>A0A0H3A293_MYCA1</name>
<evidence type="ECO:0000259" key="1">
    <source>
        <dbReference type="Pfam" id="PF00266"/>
    </source>
</evidence>
<dbReference type="AlphaFoldDB" id="A0A0H3A293"/>
<sequence length="398" mass="41682">MAYDVARVRGLHPSLGDGWVHFDAPAGMLIPDSVATTVSTAFRRSGPTTVGAHPSAQRSAAILEAARAAVADLFNAEPAGVVLGADRAILLSALAEASSSRAGLGYEVIVSRLDDEANIAPWLRAAHRYGAKVKWAEIDIETGELPTWQWEGLIGKSTRLVAVASASATLGTVTDLRAMTKLVHDVGGLVVVDHSAAAPYRLLDVKETDADVVAVNAAAWGGPPIGAMVFRDPALLNSFSSISADPKATGAARLEIGAHQFGLLAGVVASIEYLASLDESARGTRRERLAVSMQSATSYLNRIYDYLMVSLRSLPLVMVIGRPEVRIPVVSFALHGVPAERVVQRLADNGILAVTNESSRALDVLGVNDVGGAVTVGLAHYSTTAEVDQLVRALASLG</sequence>
<dbReference type="PANTHER" id="PTHR43586:SF21">
    <property type="entry name" value="PYRIDOXAL PHOSPHATE (PLP)-DEPENDENT ASPARTATE AMINOTRANSFERASE SUPERFAMILY"/>
    <property type="match status" value="1"/>
</dbReference>